<keyword evidence="1 4" id="KW-0732">Signal</keyword>
<reference evidence="5 6" key="1">
    <citation type="submission" date="2018-06" db="EMBL/GenBank/DDBJ databases">
        <authorList>
            <consortium name="Pathogen Informatics"/>
            <person name="Doyle S."/>
        </authorList>
    </citation>
    <scope>NUCLEOTIDE SEQUENCE [LARGE SCALE GENOMIC DNA]</scope>
    <source>
        <strain evidence="5 6">NCTC7807</strain>
    </source>
</reference>
<dbReference type="InterPro" id="IPR013519">
    <property type="entry name" value="Int_alpha_beta-p"/>
</dbReference>
<evidence type="ECO:0000256" key="2">
    <source>
        <dbReference type="ARBA" id="ARBA00022737"/>
    </source>
</evidence>
<dbReference type="Gene3D" id="2.130.10.130">
    <property type="entry name" value="Integrin alpha, N-terminal"/>
    <property type="match status" value="3"/>
</dbReference>
<evidence type="ECO:0000256" key="1">
    <source>
        <dbReference type="ARBA" id="ARBA00022729"/>
    </source>
</evidence>
<sequence>MAWMRRPDTPTARRGRSGRATASLAAALLAAGGLSAAALAPGTALADGRAGAAAADDFNGDGFADLVAGAPGGTVSGKAGAGYVAVTHGSEKGLAPAPGTVVSRSTAGVPGTATAGEGFGETFAKGDLDGDGYSDLVVGSATAKPGAVILWGSPKGLTGGTAVAGFGHTPQTGDFDGDGQTDLALFGPAEVGGDDPVTQEARLLKGPLTREGTPAEQLDFLDRSQWWGYDSDGPACADDDSCVDGPTSVGGPVRPKAVGDVNGDGSDDLVTWLYEGDGVWAHHLFTGSATGFRDAQEAGPIGSVGDDAAVGIGDVDGDGYDDVVTGSGEATAEVTVRYGSASGLGGREDAFDQSLPGLHGAQEKGDHFGSCVAVADVTGDGRAEIALGISGEDFSGLTDAGSLALLRGTASGVTGEGSQVMHQNTPGVPGVAESGDEFGAACALLDTDGDGHRDLVASAPEENDAAGAVWALRGTGEGLTVEGASAFGPGHVDGPVAKARFGGFLR</sequence>
<keyword evidence="2" id="KW-0677">Repeat</keyword>
<evidence type="ECO:0000256" key="3">
    <source>
        <dbReference type="ARBA" id="ARBA00023180"/>
    </source>
</evidence>
<dbReference type="SMART" id="SM00191">
    <property type="entry name" value="Int_alpha"/>
    <property type="match status" value="4"/>
</dbReference>
<dbReference type="AlphaFoldDB" id="A0A380PAN4"/>
<dbReference type="PANTHER" id="PTHR46580">
    <property type="entry name" value="SENSOR KINASE-RELATED"/>
    <property type="match status" value="1"/>
</dbReference>
<dbReference type="InterPro" id="IPR013517">
    <property type="entry name" value="FG-GAP"/>
</dbReference>
<evidence type="ECO:0000256" key="4">
    <source>
        <dbReference type="SAM" id="SignalP"/>
    </source>
</evidence>
<dbReference type="Pfam" id="PF01839">
    <property type="entry name" value="FG-GAP"/>
    <property type="match status" value="5"/>
</dbReference>
<evidence type="ECO:0000313" key="6">
    <source>
        <dbReference type="Proteomes" id="UP000254150"/>
    </source>
</evidence>
<proteinExistence type="predicted"/>
<dbReference type="Proteomes" id="UP000254150">
    <property type="component" value="Unassembled WGS sequence"/>
</dbReference>
<feature type="chain" id="PRO_5016673483" evidence="4">
    <location>
        <begin position="47"/>
        <end position="506"/>
    </location>
</feature>
<dbReference type="RefSeq" id="WP_115069772.1">
    <property type="nucleotide sequence ID" value="NZ_UHID01000009.1"/>
</dbReference>
<evidence type="ECO:0000313" key="5">
    <source>
        <dbReference type="EMBL" id="SUP62250.1"/>
    </source>
</evidence>
<dbReference type="InterPro" id="IPR028994">
    <property type="entry name" value="Integrin_alpha_N"/>
</dbReference>
<dbReference type="SUPFAM" id="SSF69318">
    <property type="entry name" value="Integrin alpha N-terminal domain"/>
    <property type="match status" value="2"/>
</dbReference>
<dbReference type="GO" id="GO:0007229">
    <property type="term" value="P:integrin-mediated signaling pathway"/>
    <property type="evidence" value="ECO:0007669"/>
    <property type="project" value="UniProtKB-KW"/>
</dbReference>
<feature type="signal peptide" evidence="4">
    <location>
        <begin position="1"/>
        <end position="46"/>
    </location>
</feature>
<dbReference type="EMBL" id="UHID01000009">
    <property type="protein sequence ID" value="SUP62250.1"/>
    <property type="molecule type" value="Genomic_DNA"/>
</dbReference>
<keyword evidence="5" id="KW-0401">Integrin</keyword>
<organism evidence="5 6">
    <name type="scientific">Streptomyces griseus</name>
    <dbReference type="NCBI Taxonomy" id="1911"/>
    <lineage>
        <taxon>Bacteria</taxon>
        <taxon>Bacillati</taxon>
        <taxon>Actinomycetota</taxon>
        <taxon>Actinomycetes</taxon>
        <taxon>Kitasatosporales</taxon>
        <taxon>Streptomycetaceae</taxon>
        <taxon>Streptomyces</taxon>
    </lineage>
</organism>
<accession>A0A380PAN4</accession>
<gene>
    <name evidence="5" type="ORF">NCTC7807_05415</name>
</gene>
<name>A0A380PAN4_STRGR</name>
<protein>
    <submittedName>
        <fullName evidence="5">Integrin-like protein</fullName>
    </submittedName>
</protein>
<keyword evidence="3" id="KW-0325">Glycoprotein</keyword>